<dbReference type="Proteomes" id="UP000201263">
    <property type="component" value="Segment"/>
</dbReference>
<gene>
    <name evidence="1" type="ORF">CPTMiller_0014</name>
</gene>
<keyword evidence="2" id="KW-1185">Reference proteome</keyword>
<protein>
    <submittedName>
        <fullName evidence="1">Uncharacterized protein</fullName>
    </submittedName>
</protein>
<dbReference type="GeneID" id="22113486"/>
<dbReference type="KEGG" id="vg:22113486"/>
<accession>A0A076YKS4</accession>
<evidence type="ECO:0000313" key="1">
    <source>
        <dbReference type="EMBL" id="AIK67950.1"/>
    </source>
</evidence>
<evidence type="ECO:0000313" key="2">
    <source>
        <dbReference type="Proteomes" id="UP000201263"/>
    </source>
</evidence>
<reference evidence="1 2" key="1">
    <citation type="submission" date="2014-07" db="EMBL/GenBank/DDBJ databases">
        <title>Complete Genome of Citrobacter freundii Myophage Miller.</title>
        <authorList>
            <person name="Hwang K."/>
            <person name="Luna A.J."/>
            <person name="Hernandez A.C."/>
            <person name="Everett G.F.K."/>
        </authorList>
    </citation>
    <scope>NUCLEOTIDE SEQUENCE [LARGE SCALE GENOMIC DNA]</scope>
</reference>
<dbReference type="RefSeq" id="YP_009097616.1">
    <property type="nucleotide sequence ID" value="NC_025414.1"/>
</dbReference>
<proteinExistence type="predicted"/>
<sequence length="74" mass="8352">MYHVTKVSIKDITVGDTVIHQGHMRTVGKGDIKKDPLFGVLLFGDSYNLARILIEKVTFPKWYQGKQVDLCSNS</sequence>
<organism evidence="1 2">
    <name type="scientific">Citrobacter phage Miller</name>
    <dbReference type="NCBI Taxonomy" id="1527524"/>
    <lineage>
        <taxon>Viruses</taxon>
        <taxon>Duplodnaviria</taxon>
        <taxon>Heunggongvirae</taxon>
        <taxon>Uroviricota</taxon>
        <taxon>Caudoviricetes</taxon>
        <taxon>Pantevenvirales</taxon>
        <taxon>Straboviridae</taxon>
        <taxon>Pseudotevenvirus</taxon>
        <taxon>Pseudotevenvirus miller</taxon>
    </lineage>
</organism>
<dbReference type="EMBL" id="KM236237">
    <property type="protein sequence ID" value="AIK67950.1"/>
    <property type="molecule type" value="Genomic_DNA"/>
</dbReference>
<name>A0A076YKS4_9CAUD</name>